<keyword evidence="2 8" id="KW-1015">Disulfide bond</keyword>
<dbReference type="EMBL" id="FQXG01000001">
    <property type="protein sequence ID" value="SHG75628.1"/>
    <property type="molecule type" value="Genomic_DNA"/>
</dbReference>
<feature type="binding site" evidence="9">
    <location>
        <position position="378"/>
    </location>
    <ligand>
        <name>Zn(2+)</name>
        <dbReference type="ChEBI" id="CHEBI:29105"/>
        <label>2</label>
        <note>catalytic</note>
    </ligand>
</feature>
<organism evidence="11 12">
    <name type="scientific">Ferrimonas marina</name>
    <dbReference type="NCBI Taxonomy" id="299255"/>
    <lineage>
        <taxon>Bacteria</taxon>
        <taxon>Pseudomonadati</taxon>
        <taxon>Pseudomonadota</taxon>
        <taxon>Gammaproteobacteria</taxon>
        <taxon>Alteromonadales</taxon>
        <taxon>Ferrimonadaceae</taxon>
        <taxon>Ferrimonas</taxon>
    </lineage>
</organism>
<feature type="disulfide bond" evidence="8">
    <location>
        <begin position="343"/>
        <end position="361"/>
    </location>
</feature>
<dbReference type="SUPFAM" id="SSF55486">
    <property type="entry name" value="Metalloproteases ('zincins'), catalytic domain"/>
    <property type="match status" value="1"/>
</dbReference>
<evidence type="ECO:0000256" key="4">
    <source>
        <dbReference type="PIRSR" id="PIRSR601548-1"/>
    </source>
</evidence>
<feature type="binding site" evidence="9">
    <location>
        <position position="402"/>
    </location>
    <ligand>
        <name>Zn(2+)</name>
        <dbReference type="ChEBI" id="CHEBI:29105"/>
        <label>2</label>
        <note>catalytic</note>
    </ligand>
</feature>
<dbReference type="GO" id="GO:0016020">
    <property type="term" value="C:membrane"/>
    <property type="evidence" value="ECO:0007669"/>
    <property type="project" value="InterPro"/>
</dbReference>
<evidence type="ECO:0000256" key="5">
    <source>
        <dbReference type="PIRSR" id="PIRSR601548-11"/>
    </source>
</evidence>
<dbReference type="Proteomes" id="UP000184268">
    <property type="component" value="Unassembled WGS sequence"/>
</dbReference>
<dbReference type="STRING" id="299255.SAMN02745129_0617"/>
<dbReference type="PANTHER" id="PTHR10514">
    <property type="entry name" value="ANGIOTENSIN-CONVERTING ENZYME"/>
    <property type="match status" value="1"/>
</dbReference>
<name>A0A1M5ME57_9GAMM</name>
<evidence type="ECO:0000256" key="1">
    <source>
        <dbReference type="ARBA" id="ARBA00022729"/>
    </source>
</evidence>
<dbReference type="Pfam" id="PF01401">
    <property type="entry name" value="Peptidase_M2"/>
    <property type="match status" value="1"/>
</dbReference>
<feature type="binding site" evidence="6">
    <location>
        <position position="213"/>
    </location>
    <ligand>
        <name>chloride</name>
        <dbReference type="ChEBI" id="CHEBI:17996"/>
        <label>1</label>
    </ligand>
</feature>
<evidence type="ECO:0000256" key="8">
    <source>
        <dbReference type="PIRSR" id="PIRSR601548-4"/>
    </source>
</evidence>
<feature type="active site" description="Proton donor 2" evidence="5">
    <location>
        <position position="502"/>
    </location>
</feature>
<dbReference type="GO" id="GO:0008237">
    <property type="term" value="F:metallopeptidase activity"/>
    <property type="evidence" value="ECO:0007669"/>
    <property type="project" value="InterPro"/>
</dbReference>
<evidence type="ECO:0000256" key="2">
    <source>
        <dbReference type="ARBA" id="ARBA00023157"/>
    </source>
</evidence>
<evidence type="ECO:0000256" key="7">
    <source>
        <dbReference type="PIRSR" id="PIRSR601548-3"/>
    </source>
</evidence>
<gene>
    <name evidence="11" type="ORF">SAMN02745129_0617</name>
</gene>
<feature type="active site" description="Proton acceptor 1" evidence="4">
    <location>
        <position position="375"/>
    </location>
</feature>
<dbReference type="Gene3D" id="1.10.1370.30">
    <property type="match status" value="2"/>
</dbReference>
<evidence type="ECO:0000256" key="9">
    <source>
        <dbReference type="PIRSR" id="PIRSR601548-8"/>
    </source>
</evidence>
<keyword evidence="12" id="KW-1185">Reference proteome</keyword>
<keyword evidence="3" id="KW-0325">Glycoprotein</keyword>
<dbReference type="AlphaFoldDB" id="A0A1M5ME57"/>
<dbReference type="PANTHER" id="PTHR10514:SF27">
    <property type="entry name" value="ANGIOTENSIN-CONVERTING ENZYME"/>
    <property type="match status" value="1"/>
</dbReference>
<keyword evidence="7" id="KW-0862">Zinc</keyword>
<evidence type="ECO:0000256" key="3">
    <source>
        <dbReference type="ARBA" id="ARBA00023180"/>
    </source>
</evidence>
<feature type="binding site" evidence="9">
    <location>
        <position position="374"/>
    </location>
    <ligand>
        <name>Zn(2+)</name>
        <dbReference type="ChEBI" id="CHEBI:29105"/>
        <label>2</label>
        <note>catalytic</note>
    </ligand>
</feature>
<feature type="disulfide bond" evidence="8">
    <location>
        <begin position="143"/>
        <end position="149"/>
    </location>
</feature>
<dbReference type="PROSITE" id="PS52011">
    <property type="entry name" value="PEPTIDASE_M2"/>
    <property type="match status" value="1"/>
</dbReference>
<keyword evidence="7" id="KW-0479">Metal-binding</keyword>
<evidence type="ECO:0000256" key="6">
    <source>
        <dbReference type="PIRSR" id="PIRSR601548-2"/>
    </source>
</evidence>
<feature type="chain" id="PRO_5009912299" evidence="10">
    <location>
        <begin position="18"/>
        <end position="605"/>
    </location>
</feature>
<dbReference type="PRINTS" id="PR00791">
    <property type="entry name" value="PEPDIPTASEA"/>
</dbReference>
<accession>A0A1M5ME57</accession>
<feature type="binding site" evidence="7">
    <location>
        <position position="374"/>
    </location>
    <ligand>
        <name>Zn(2+)</name>
        <dbReference type="ChEBI" id="CHEBI:29105"/>
        <label>1</label>
        <note>catalytic</note>
    </ligand>
</feature>
<dbReference type="PROSITE" id="PS51257">
    <property type="entry name" value="PROKAR_LIPOPROTEIN"/>
    <property type="match status" value="1"/>
</dbReference>
<feature type="binding site" evidence="7">
    <location>
        <position position="378"/>
    </location>
    <ligand>
        <name>Zn(2+)</name>
        <dbReference type="ChEBI" id="CHEBI:29105"/>
        <label>1</label>
        <note>catalytic</note>
    </ligand>
</feature>
<feature type="binding site" evidence="6">
    <location>
        <position position="511"/>
    </location>
    <ligand>
        <name>chloride</name>
        <dbReference type="ChEBI" id="CHEBI:17996"/>
        <label>1</label>
    </ligand>
</feature>
<dbReference type="GO" id="GO:0006508">
    <property type="term" value="P:proteolysis"/>
    <property type="evidence" value="ECO:0007669"/>
    <property type="project" value="InterPro"/>
</dbReference>
<dbReference type="InterPro" id="IPR001548">
    <property type="entry name" value="Peptidase_M2"/>
</dbReference>
<keyword evidence="1 10" id="KW-0732">Signal</keyword>
<feature type="active site" description="Proton acceptor 2" evidence="5">
    <location>
        <position position="375"/>
    </location>
</feature>
<dbReference type="OrthoDB" id="5241329at2"/>
<feature type="signal peptide" evidence="10">
    <location>
        <begin position="1"/>
        <end position="17"/>
    </location>
</feature>
<dbReference type="FunFam" id="1.10.1370.30:FF:000005">
    <property type="entry name" value="Angiotensin-converting enzyme"/>
    <property type="match status" value="1"/>
</dbReference>
<sequence>MALVPRLVPLVVAMALAGCSPTGQESAHRVKTEPAALLQQAEQELAQLDAEANRAQWIYENYITTDTATLASEANLAFTQAAVRHATAAAKLDPTTLSPLDQRKLSVLLRNLILPAPSDEAKSQRLAELDIELNRLYSTGRFCMAPERCLSLPQLSTVMDQSRDPDELLQAWVGWRSIAPPMRPLFAEQVSLANEGAEELGFDDVGQMWRSQYDMPADQFAERVDALWLEVKPLYEALHCYVRGELGEVYGDEVVSQSEPIPAHLLGNMWAQQWSNVYDLVAPEDLPGPGYDLTLLLSEHGYDELKMVQQAERFFTSMGFAPLPDTFWQRSLFVEPQDRDVVCHASAWDLDNREDLRIKMCIQRTGEDFRVIHHELGHNIYQRAYQHQPFLFKESANDGFHEAIGDVISLSITPAYLKQIGLLEKEPPAESDIGLLLREAMEKVAFLPFGLLVDQWRWQVFSGEIAPSDYNQAWWDLRLEYQGVAPPVPRSELDFDPGAKYHVPTSVPYTRYFLAHLLQFQLFEALCKEAGHQGPIHRCTLYGSREAGEKLDAMLKLGLSQPWPQALALVTGEEQMSGQAMLNYFAPLKDWLNRQNAWAGRRCGW</sequence>
<evidence type="ECO:0000313" key="12">
    <source>
        <dbReference type="Proteomes" id="UP000184268"/>
    </source>
</evidence>
<evidence type="ECO:0000313" key="11">
    <source>
        <dbReference type="EMBL" id="SHG75628.1"/>
    </source>
</evidence>
<feature type="binding site" evidence="7">
    <location>
        <position position="402"/>
    </location>
    <ligand>
        <name>Zn(2+)</name>
        <dbReference type="ChEBI" id="CHEBI:29105"/>
        <label>1</label>
        <note>catalytic</note>
    </ligand>
</feature>
<evidence type="ECO:0000256" key="10">
    <source>
        <dbReference type="SAM" id="SignalP"/>
    </source>
</evidence>
<proteinExistence type="predicted"/>
<feature type="disulfide bond" evidence="8">
    <location>
        <begin position="527"/>
        <end position="539"/>
    </location>
</feature>
<reference evidence="12" key="1">
    <citation type="submission" date="2016-11" db="EMBL/GenBank/DDBJ databases">
        <authorList>
            <person name="Varghese N."/>
            <person name="Submissions S."/>
        </authorList>
    </citation>
    <scope>NUCLEOTIDE SEQUENCE [LARGE SCALE GENOMIC DNA]</scope>
    <source>
        <strain evidence="12">DSM 16917</strain>
    </source>
</reference>
<dbReference type="GO" id="GO:0008241">
    <property type="term" value="F:peptidyl-dipeptidase activity"/>
    <property type="evidence" value="ECO:0007669"/>
    <property type="project" value="InterPro"/>
</dbReference>
<dbReference type="CDD" id="cd06461">
    <property type="entry name" value="M2_ACE"/>
    <property type="match status" value="1"/>
</dbReference>
<protein>
    <submittedName>
        <fullName evidence="11">Peptidyl-dipeptidase A</fullName>
    </submittedName>
</protein>
<feature type="active site" description="Proton donor 1" evidence="4">
    <location>
        <position position="502"/>
    </location>
</feature>